<sequence>MSPRWNVPSLCTTDGCHLSSSSSRFKQQFHVSILPRHHLFIGFPFEGQAYQYRVLPFGPALYAFNDAAFTEEDWEGIQRVGRSIKQEDPTKVGRFGIGFNSVYHITDLPCVFSSKHLAIFDPQKMMFGDDQEGYRWSLNDEQDKESLLNLKDQFQPFQTLVSVVNNSSWDKVISEEQYFKGTLFRFPLRNEASEISDTLYDSMKVTQLFDSFIADADISLLFLRNVSSIALLHIDAKGVCNNKLKVSVSTNQDSPHNTDLCDIKEDSLDRRTFFKTVSRMSPMGETRSQWLVTHCLLKQGYRPEIDFLANKLSFHPQVDVAFQLDEERSLSNGRLSCFLPLPNNESNKTGLAVHINACFGLTDNRRYIKWQEEDQKNDEAAVWNELLRKNVLPLVYLMMILDAIQLSRNSVLPAASVYNLWPDLTKTVQCDRWHDVAVNTLKRLFDHKIFHLADDETIWVSASHAVFPVNTKCSDTASAVSRLLIAQGEKLISAPTHVLKDVQETLPKSSTLKWVTPSLVRNVLRRSNIESLSKDDKYCLLEFVLSDEKYAELQGLKLLPLSDGTFTSFNNIQQNTVLIESEKFPRDIVLAYPSDLDVSPYIKKVPEEFLQYENLLKEFCVKETLSDEEIEEVLHDIKQRIDDRDPPYGDSTELNVSVAILDWMRKNEKFLKDSTPVPVMGQNKKFTLQSLSKTVFCDISAEGLDDLEQDNEEFYVIHDEVLSSTARWLKVPFLSTRILKPQFVKTEKDCFGIEQYGQSEPITQRIKNILKEYDEESDIFKELIQNAEDAGARICKFLLDFRKHRDPPETLIDEGMTLCNGPCLWIFNDELFSEEDWKNIVKVGSASKENKVEKIGKFGLGFNAVYHVSDIPSVLSGKSLLILDPNVTHLEKHILSKGNPGIKLDLFQKRLYKRFPGQFKSYEGIFDCDLSAQNINKAYNGTLIKLPFRTEEEAKTSEISSKVYNEEHIHSFKRHLTENAQTHLLFLKNIQSMSLQIVPENAFTPPRDDQIQTPLKMTREVINSTAVLNDKLIQETKNILKTGDITCHNIIDYNRAQIVKIVQDHPVMPVTQYWLLYSCFGTQDSMRMFQRRNENEHVFSLPIGGIAVPLHRDGQTEAWSPDDGLSGQAFCFLPLPIETGLPFHVNGTFAVTSNRKALCERGVKSDWNKALLKDALTSAYITTLLELKKMAQNGKLKSYFFYTFWPNRERVSREFLPMVESFYSTIAQSVNNKSLELFSNGQTWGSIDRVKFLHPEIEENAAVGDIAKKVFFNMGDSYSCVVALPSWIRNSFIQCGLKEMIKQRTICWPEFYDVVFKNLSTMDTHIRNSLVLNAIDLNNSDVDDLLKRYPCIPTQGCKKLQLVKKLVNPSGKVACLYEHEEGRFLEGTASDFLSPNRIQRLSDLGMLSEHLPLEDIIERAEKIPRAWKQDQSKYCRQIQCLVELMKDSSLDVNSQHWDSLSLIPFLPAVAPLLQQNKNTTVMKKPCDVYSERCRDVVSMTEFTVDHTKLKIHSYDPVLKILRVQSNPPVQTVLQQLLKAHQHSSALEKALLHSITYKSYEYLNTHLLEQKDPNPIIAHAQSYPFIFIDDRFVNVRRDLWKEDSDSLKMKWNQSLKVNIISPLYADLMLHLCTNMKKDTPTALMFLKDQLEVSCLQYFPCISKGVDKGWHEMISEVYRSVSQRDLLVIPTVHSQHDPPIKPAAHAVVSSHPPSLKYIVNWCSVSKPNSEDCPYFTTGDHDEIFEILDDTGMKLVPHTLKTYAIKENFKEAGVNVSEISPSTVMNFMKKRPLNDPTQTTKGLPLPIKQTLIKNRARCSKLLDFCLTNDEKKHVPNTNEKKPFPDLNGLPLLLTQDQMLRVFSSQTLKMITWFSRLFPRHEEMFADMHVNGKHIKALREGKFVKDLTIATGAHILKAELEELLRTSSADQKCQLYKAEKETITWLNDLWRFFDDQEKHLQDSKQNVFSEIKEHFKDSPILPVTCPCQNNTHYLQTMSNLPKVILKSIEKLTSILIKLGFMTLDSICFTGITSFRLSYVDPELLKTGDSGAVLEQIYQIPHGQFKLLSDDECVDLQQFLQRGIKDSKNKSEYERKLKSLPLFETISGKRERIDLHREIFILDSKYLINFTNLYILDGCDSIFLKQSWVNLELAESLKIKVLNDLEFCVKFILPSVNMMTDAKRLDLIRLLVELVEECKTMDQRIVSALRNVRFIQDVHGSYQVASYFYDEEVRLYKIMISEDRFVPKKFWNLFKEKHYEAKHLLKALGMKHEVSDKEIITFAKQIESDTKGNTALDVLKKRSELLFQTVMSKSSEKNSYLLGSVANIKFIFPVQIKTELCAFHKPFAQERDTVAISGSLIGGNSDHQYLIWTSMPILPPQHSCPDFSKKMKAVGALDTPPPEKISVNLENICRSNCQTDSLLRTREKVFTRSYAHLQSISFDASLFSDHPIILVENKTALVKANQTAFVLNHASDFRPYLYNIPPDCVIYQDFFKKIGVTATPTLQQYITVLQEIYSDSCDKENLQPNQQITVRRVVQQLLCLIKTDKNQTFSPNETLHLPSTDGKLYESSTLFFNDTVFQASRLKVNLEKKMKLLEKLDHCHLGTDPYEHQEFLQLLPKKIRPKFLSDIISDTLDEASVQYCDYEEGCEFRGWFEKHLSSAEFLQGLICLIRHESRGEVSHSEAAAKCESIFSKIQIFCCKSLHTELLLHQGPLEGSQTETDVYVQKQEDGCNFYLKHIDDMKHKVVNEVTMCLTKEINALLKNCLSTSNLLVLGQLLMCDNMEEVENTLSKHGIHNSGHSEEDLNGLPKPGCCIPEEWHDCLDMNFFNNFECGEYVGYSKDESGEYVYAIVKERLDDSFGQTSQYFGRYKIQVDNDDVIEVSSLDLFQFKREKKFITPTGPTCKDLVPHLRSEPPPKRDFPQTFEEIKREIDQSLTEIWKMSHEDKQKALRRLYLRWHPDKNPGTEELATEAFKYLQNRIEELQQGKTAHDTNSNWRDFSDFFNMWDREANSHRRGRERFNQNYSRRHYNFWSYHKEAPRPNRPEAKRWYEQAECDLRAAQNDTGGDSSEWCLFKVHQAVEKALIAAMYRRSGTHPGSCSITSLAQQVCDYSSELTSLPDTVRQLAELGVDGKKTQYPNLHPIPHIPNDRFNVNNARTALDIAAKLLVKIDQYISS</sequence>
<keyword evidence="3" id="KW-1185">Reference proteome</keyword>
<dbReference type="InterPro" id="IPR036869">
    <property type="entry name" value="J_dom_sf"/>
</dbReference>
<dbReference type="PANTHER" id="PTHR46919">
    <property type="entry name" value="ZINC FINGER, C3HC4 TYPE (RING FINGER) FAMILY PROTEIN"/>
    <property type="match status" value="1"/>
</dbReference>
<reference evidence="2 3" key="1">
    <citation type="journal article" date="2019" name="Mol. Ecol. Resour.">
        <title>Chromosome-level genome assembly of Triplophysa tibetana, a fish adapted to the harsh high-altitude environment of the Tibetan Plateau.</title>
        <authorList>
            <person name="Yang X."/>
            <person name="Liu H."/>
            <person name="Ma Z."/>
            <person name="Zou Y."/>
            <person name="Zou M."/>
            <person name="Mao Y."/>
            <person name="Li X."/>
            <person name="Wang H."/>
            <person name="Chen T."/>
            <person name="Wang W."/>
            <person name="Yang R."/>
        </authorList>
    </citation>
    <scope>NUCLEOTIDE SEQUENCE [LARGE SCALE GENOMIC DNA]</scope>
    <source>
        <strain evidence="2">TTIB1903HZAU</strain>
        <tissue evidence="2">Muscle</tissue>
    </source>
</reference>
<dbReference type="PROSITE" id="PS50910">
    <property type="entry name" value="HEPN"/>
    <property type="match status" value="1"/>
</dbReference>
<dbReference type="SUPFAM" id="SSF81593">
    <property type="entry name" value="Nucleotidyltransferase substrate binding subunit/domain"/>
    <property type="match status" value="1"/>
</dbReference>
<dbReference type="CDD" id="cd06257">
    <property type="entry name" value="DnaJ"/>
    <property type="match status" value="1"/>
</dbReference>
<feature type="domain" description="HEPN" evidence="1">
    <location>
        <begin position="3048"/>
        <end position="3164"/>
    </location>
</feature>
<protein>
    <submittedName>
        <fullName evidence="2">Sacsin DnaJ-like protein subfamily C member 29</fullName>
    </submittedName>
</protein>
<dbReference type="EMBL" id="SOYY01000010">
    <property type="protein sequence ID" value="KAA0716166.1"/>
    <property type="molecule type" value="Genomic_DNA"/>
</dbReference>
<name>A0A5A9P5W0_9TELE</name>
<dbReference type="Gene3D" id="1.10.287.110">
    <property type="entry name" value="DnaJ domain"/>
    <property type="match status" value="1"/>
</dbReference>
<dbReference type="Pfam" id="PF25794">
    <property type="entry name" value="SACS"/>
    <property type="match status" value="2"/>
</dbReference>
<organism evidence="2 3">
    <name type="scientific">Triplophysa tibetana</name>
    <dbReference type="NCBI Taxonomy" id="1572043"/>
    <lineage>
        <taxon>Eukaryota</taxon>
        <taxon>Metazoa</taxon>
        <taxon>Chordata</taxon>
        <taxon>Craniata</taxon>
        <taxon>Vertebrata</taxon>
        <taxon>Euteleostomi</taxon>
        <taxon>Actinopterygii</taxon>
        <taxon>Neopterygii</taxon>
        <taxon>Teleostei</taxon>
        <taxon>Ostariophysi</taxon>
        <taxon>Cypriniformes</taxon>
        <taxon>Nemacheilidae</taxon>
        <taxon>Triplophysa</taxon>
    </lineage>
</organism>
<dbReference type="NCBIfam" id="NF047352">
    <property type="entry name" value="P_loop_sacsin"/>
    <property type="match status" value="1"/>
</dbReference>
<evidence type="ECO:0000259" key="1">
    <source>
        <dbReference type="PROSITE" id="PS50910"/>
    </source>
</evidence>
<evidence type="ECO:0000313" key="2">
    <source>
        <dbReference type="EMBL" id="KAA0716166.1"/>
    </source>
</evidence>
<dbReference type="Gene3D" id="1.20.120.330">
    <property type="entry name" value="Nucleotidyltransferases domain 2"/>
    <property type="match status" value="1"/>
</dbReference>
<dbReference type="InterPro" id="IPR001623">
    <property type="entry name" value="DnaJ_domain"/>
</dbReference>
<proteinExistence type="predicted"/>
<accession>A0A5A9P5W0</accession>
<comment type="caution">
    <text evidence="2">The sequence shown here is derived from an EMBL/GenBank/DDBJ whole genome shotgun (WGS) entry which is preliminary data.</text>
</comment>
<dbReference type="Pfam" id="PF05168">
    <property type="entry name" value="HEPN"/>
    <property type="match status" value="1"/>
</dbReference>
<dbReference type="InterPro" id="IPR007842">
    <property type="entry name" value="HEPN_dom"/>
</dbReference>
<dbReference type="SMART" id="SM00748">
    <property type="entry name" value="HEPN"/>
    <property type="match status" value="1"/>
</dbReference>
<dbReference type="Proteomes" id="UP000324632">
    <property type="component" value="Chromosome 10"/>
</dbReference>
<dbReference type="Gene3D" id="3.30.565.10">
    <property type="entry name" value="Histidine kinase-like ATPase, C-terminal domain"/>
    <property type="match status" value="1"/>
</dbReference>
<dbReference type="SUPFAM" id="SSF55874">
    <property type="entry name" value="ATPase domain of HSP90 chaperone/DNA topoisomerase II/histidine kinase"/>
    <property type="match status" value="2"/>
</dbReference>
<dbReference type="InterPro" id="IPR058210">
    <property type="entry name" value="SACS/Nov_dom"/>
</dbReference>
<dbReference type="PANTHER" id="PTHR46919:SF2">
    <property type="entry name" value="SACSIN"/>
    <property type="match status" value="1"/>
</dbReference>
<dbReference type="InterPro" id="IPR036890">
    <property type="entry name" value="HATPase_C_sf"/>
</dbReference>
<evidence type="ECO:0000313" key="3">
    <source>
        <dbReference type="Proteomes" id="UP000324632"/>
    </source>
</evidence>
<dbReference type="SUPFAM" id="SSF46565">
    <property type="entry name" value="Chaperone J-domain"/>
    <property type="match status" value="1"/>
</dbReference>
<gene>
    <name evidence="2" type="ORF">E1301_Tti019912</name>
</gene>